<name>A0AAW7X5L2_9GAMM</name>
<dbReference type="RefSeq" id="WP_011467779.1">
    <property type="nucleotide sequence ID" value="NZ_JAHKPP010000029.1"/>
</dbReference>
<evidence type="ECO:0000313" key="3">
    <source>
        <dbReference type="Proteomes" id="UP001169760"/>
    </source>
</evidence>
<evidence type="ECO:0000256" key="1">
    <source>
        <dbReference type="HAMAP-Rule" id="MF_01187"/>
    </source>
</evidence>
<dbReference type="HAMAP" id="MF_01187">
    <property type="entry name" value="UPF0434"/>
    <property type="match status" value="1"/>
</dbReference>
<dbReference type="GO" id="GO:0005829">
    <property type="term" value="C:cytosol"/>
    <property type="evidence" value="ECO:0007669"/>
    <property type="project" value="TreeGrafter"/>
</dbReference>
<accession>A0AAW7X5L2</accession>
<evidence type="ECO:0000313" key="2">
    <source>
        <dbReference type="EMBL" id="MDO6422026.1"/>
    </source>
</evidence>
<dbReference type="EMBL" id="JAUOPB010000003">
    <property type="protein sequence ID" value="MDO6422026.1"/>
    <property type="molecule type" value="Genomic_DNA"/>
</dbReference>
<proteinExistence type="inferred from homology"/>
<comment type="caution">
    <text evidence="2">The sequence shown here is derived from an EMBL/GenBank/DDBJ whole genome shotgun (WGS) entry which is preliminary data.</text>
</comment>
<dbReference type="AlphaFoldDB" id="A0AAW7X5L2"/>
<reference evidence="2" key="1">
    <citation type="submission" date="2023-07" db="EMBL/GenBank/DDBJ databases">
        <title>Genome content predicts the carbon catabolic preferences of heterotrophic bacteria.</title>
        <authorList>
            <person name="Gralka M."/>
        </authorList>
    </citation>
    <scope>NUCLEOTIDE SEQUENCE</scope>
    <source>
        <strain evidence="2">I3M17_2</strain>
    </source>
</reference>
<dbReference type="Pfam" id="PF03966">
    <property type="entry name" value="Trm112p"/>
    <property type="match status" value="1"/>
</dbReference>
<organism evidence="2 3">
    <name type="scientific">Saccharophagus degradans</name>
    <dbReference type="NCBI Taxonomy" id="86304"/>
    <lineage>
        <taxon>Bacteria</taxon>
        <taxon>Pseudomonadati</taxon>
        <taxon>Pseudomonadota</taxon>
        <taxon>Gammaproteobacteria</taxon>
        <taxon>Cellvibrionales</taxon>
        <taxon>Cellvibrionaceae</taxon>
        <taxon>Saccharophagus</taxon>
    </lineage>
</organism>
<dbReference type="Gene3D" id="2.20.25.10">
    <property type="match status" value="1"/>
</dbReference>
<dbReference type="FunFam" id="2.20.25.10:FF:000002">
    <property type="entry name" value="UPF0434 protein YcaR"/>
    <property type="match status" value="1"/>
</dbReference>
<comment type="similarity">
    <text evidence="1">Belongs to the UPF0434 family.</text>
</comment>
<dbReference type="SUPFAM" id="SSF158997">
    <property type="entry name" value="Trm112p-like"/>
    <property type="match status" value="1"/>
</dbReference>
<dbReference type="PANTHER" id="PTHR33505:SF4">
    <property type="entry name" value="PROTEIN PREY, MITOCHONDRIAL"/>
    <property type="match status" value="1"/>
</dbReference>
<dbReference type="SMR" id="A0AAW7X5L2"/>
<dbReference type="GeneID" id="98612972"/>
<dbReference type="PANTHER" id="PTHR33505">
    <property type="entry name" value="ZGC:162634"/>
    <property type="match status" value="1"/>
</dbReference>
<sequence>MLDQKLLSLLVCPVTKAPLIYDEPKQELVCVASGLAYPIRDGIPVMLEGEARVLSQEEKESYK</sequence>
<gene>
    <name evidence="2" type="ORF">Q4521_06050</name>
</gene>
<dbReference type="Proteomes" id="UP001169760">
    <property type="component" value="Unassembled WGS sequence"/>
</dbReference>
<protein>
    <recommendedName>
        <fullName evidence="1">UPF0434 protein Q4521_06050</fullName>
    </recommendedName>
</protein>
<dbReference type="InterPro" id="IPR005651">
    <property type="entry name" value="Trm112-like"/>
</dbReference>